<keyword evidence="5" id="KW-0378">Hydrolase</keyword>
<dbReference type="GO" id="GO:0016787">
    <property type="term" value="F:hydrolase activity"/>
    <property type="evidence" value="ECO:0007669"/>
    <property type="project" value="UniProtKB-KW"/>
</dbReference>
<dbReference type="Proteomes" id="UP000235145">
    <property type="component" value="Unassembled WGS sequence"/>
</dbReference>
<evidence type="ECO:0000256" key="2">
    <source>
        <dbReference type="ARBA" id="ARBA00022695"/>
    </source>
</evidence>
<dbReference type="InterPro" id="IPR012337">
    <property type="entry name" value="RNaseH-like_sf"/>
</dbReference>
<reference evidence="8 9" key="1">
    <citation type="journal article" date="2017" name="Nat. Commun.">
        <title>Genome assembly with in vitro proximity ligation data and whole-genome triplication in lettuce.</title>
        <authorList>
            <person name="Reyes-Chin-Wo S."/>
            <person name="Wang Z."/>
            <person name="Yang X."/>
            <person name="Kozik A."/>
            <person name="Arikit S."/>
            <person name="Song C."/>
            <person name="Xia L."/>
            <person name="Froenicke L."/>
            <person name="Lavelle D.O."/>
            <person name="Truco M.J."/>
            <person name="Xia R."/>
            <person name="Zhu S."/>
            <person name="Xu C."/>
            <person name="Xu H."/>
            <person name="Xu X."/>
            <person name="Cox K."/>
            <person name="Korf I."/>
            <person name="Meyers B.C."/>
            <person name="Michelmore R.W."/>
        </authorList>
    </citation>
    <scope>NUCLEOTIDE SEQUENCE [LARGE SCALE GENOMIC DNA]</scope>
    <source>
        <strain evidence="9">cv. Salinas</strain>
        <tissue evidence="8">Seedlings</tissue>
    </source>
</reference>
<name>A0A9R1VD33_LACSA</name>
<dbReference type="InterPro" id="IPR043502">
    <property type="entry name" value="DNA/RNA_pol_sf"/>
</dbReference>
<evidence type="ECO:0000313" key="8">
    <source>
        <dbReference type="EMBL" id="KAJ0204862.1"/>
    </source>
</evidence>
<keyword evidence="9" id="KW-1185">Reference proteome</keyword>
<sequence length="168" mass="19503">MWSPFLTLPKGAEDFVVYYDLSITGLRAVLMQRGRVVAYASWQLKPHESRYPTRDLELGVVVFTLRIWRHYLYGVRCTICTNHKSLRYLMDHKSLRYILAILISNVALESSFSTGDRIVGPHRNKLLPSTIETIICTRNWLWAGKKGCVIDGDNLHYDEDMRRIEEGI</sequence>
<evidence type="ECO:0000256" key="6">
    <source>
        <dbReference type="ARBA" id="ARBA00022918"/>
    </source>
</evidence>
<keyword evidence="4" id="KW-0255">Endonuclease</keyword>
<feature type="domain" description="Reverse transcriptase RNase H-like" evidence="7">
    <location>
        <begin position="13"/>
        <end position="94"/>
    </location>
</feature>
<organism evidence="8 9">
    <name type="scientific">Lactuca sativa</name>
    <name type="common">Garden lettuce</name>
    <dbReference type="NCBI Taxonomy" id="4236"/>
    <lineage>
        <taxon>Eukaryota</taxon>
        <taxon>Viridiplantae</taxon>
        <taxon>Streptophyta</taxon>
        <taxon>Embryophyta</taxon>
        <taxon>Tracheophyta</taxon>
        <taxon>Spermatophyta</taxon>
        <taxon>Magnoliopsida</taxon>
        <taxon>eudicotyledons</taxon>
        <taxon>Gunneridae</taxon>
        <taxon>Pentapetalae</taxon>
        <taxon>asterids</taxon>
        <taxon>campanulids</taxon>
        <taxon>Asterales</taxon>
        <taxon>Asteraceae</taxon>
        <taxon>Cichorioideae</taxon>
        <taxon>Cichorieae</taxon>
        <taxon>Lactucinae</taxon>
        <taxon>Lactuca</taxon>
    </lineage>
</organism>
<keyword evidence="2" id="KW-0548">Nucleotidyltransferase</keyword>
<evidence type="ECO:0000256" key="5">
    <source>
        <dbReference type="ARBA" id="ARBA00022801"/>
    </source>
</evidence>
<dbReference type="AlphaFoldDB" id="A0A9R1VD33"/>
<dbReference type="InterPro" id="IPR041373">
    <property type="entry name" value="RT_RNaseH"/>
</dbReference>
<gene>
    <name evidence="8" type="ORF">LSAT_V11C500286150</name>
</gene>
<comment type="caution">
    <text evidence="8">The sequence shown here is derived from an EMBL/GenBank/DDBJ whole genome shotgun (WGS) entry which is preliminary data.</text>
</comment>
<keyword evidence="3" id="KW-0540">Nuclease</keyword>
<keyword evidence="6" id="KW-0695">RNA-directed DNA polymerase</keyword>
<protein>
    <recommendedName>
        <fullName evidence="7">Reverse transcriptase RNase H-like domain-containing protein</fullName>
    </recommendedName>
</protein>
<dbReference type="GO" id="GO:0046983">
    <property type="term" value="F:protein dimerization activity"/>
    <property type="evidence" value="ECO:0007669"/>
    <property type="project" value="InterPro"/>
</dbReference>
<accession>A0A9R1VD33</accession>
<evidence type="ECO:0000256" key="1">
    <source>
        <dbReference type="ARBA" id="ARBA00022679"/>
    </source>
</evidence>
<dbReference type="SUPFAM" id="SSF56672">
    <property type="entry name" value="DNA/RNA polymerases"/>
    <property type="match status" value="1"/>
</dbReference>
<dbReference type="GO" id="GO:0003964">
    <property type="term" value="F:RNA-directed DNA polymerase activity"/>
    <property type="evidence" value="ECO:0007669"/>
    <property type="project" value="UniProtKB-KW"/>
</dbReference>
<keyword evidence="1" id="KW-0808">Transferase</keyword>
<dbReference type="GO" id="GO:0004519">
    <property type="term" value="F:endonuclease activity"/>
    <property type="evidence" value="ECO:0007669"/>
    <property type="project" value="UniProtKB-KW"/>
</dbReference>
<dbReference type="PANTHER" id="PTHR34072:SF53">
    <property type="entry name" value="REVERSE TRANSCRIPTASE RNASE H-LIKE DOMAIN-CONTAINING PROTEIN"/>
    <property type="match status" value="1"/>
</dbReference>
<dbReference type="Pfam" id="PF17917">
    <property type="entry name" value="RT_RNaseH"/>
    <property type="match status" value="1"/>
</dbReference>
<evidence type="ECO:0000313" key="9">
    <source>
        <dbReference type="Proteomes" id="UP000235145"/>
    </source>
</evidence>
<dbReference type="PANTHER" id="PTHR34072">
    <property type="entry name" value="ENZYMATIC POLYPROTEIN-RELATED"/>
    <property type="match status" value="1"/>
</dbReference>
<dbReference type="SUPFAM" id="SSF53098">
    <property type="entry name" value="Ribonuclease H-like"/>
    <property type="match status" value="1"/>
</dbReference>
<dbReference type="EMBL" id="NBSK02000005">
    <property type="protein sequence ID" value="KAJ0204862.1"/>
    <property type="molecule type" value="Genomic_DNA"/>
</dbReference>
<evidence type="ECO:0000256" key="3">
    <source>
        <dbReference type="ARBA" id="ARBA00022722"/>
    </source>
</evidence>
<evidence type="ECO:0000259" key="7">
    <source>
        <dbReference type="Pfam" id="PF17917"/>
    </source>
</evidence>
<evidence type="ECO:0000256" key="4">
    <source>
        <dbReference type="ARBA" id="ARBA00022759"/>
    </source>
</evidence>
<proteinExistence type="predicted"/>